<organism evidence="2 3">
    <name type="scientific">Barrientosiimonas endolithica</name>
    <dbReference type="NCBI Taxonomy" id="1535208"/>
    <lineage>
        <taxon>Bacteria</taxon>
        <taxon>Bacillati</taxon>
        <taxon>Actinomycetota</taxon>
        <taxon>Actinomycetes</taxon>
        <taxon>Micrococcales</taxon>
        <taxon>Dermacoccaceae</taxon>
        <taxon>Barrientosiimonas</taxon>
    </lineage>
</organism>
<feature type="region of interest" description="Disordered" evidence="1">
    <location>
        <begin position="114"/>
        <end position="133"/>
    </location>
</feature>
<evidence type="ECO:0000313" key="3">
    <source>
        <dbReference type="Proteomes" id="UP001321421"/>
    </source>
</evidence>
<name>A0ABM8H6X6_9MICO</name>
<protein>
    <submittedName>
        <fullName evidence="2">Uncharacterized protein</fullName>
    </submittedName>
</protein>
<gene>
    <name evidence="2" type="ORF">GCM10025872_01730</name>
</gene>
<evidence type="ECO:0000256" key="1">
    <source>
        <dbReference type="SAM" id="MobiDB-lite"/>
    </source>
</evidence>
<feature type="region of interest" description="Disordered" evidence="1">
    <location>
        <begin position="1"/>
        <end position="24"/>
    </location>
</feature>
<feature type="region of interest" description="Disordered" evidence="1">
    <location>
        <begin position="53"/>
        <end position="79"/>
    </location>
</feature>
<reference evidence="3" key="1">
    <citation type="journal article" date="2019" name="Int. J. Syst. Evol. Microbiol.">
        <title>The Global Catalogue of Microorganisms (GCM) 10K type strain sequencing project: providing services to taxonomists for standard genome sequencing and annotation.</title>
        <authorList>
            <consortium name="The Broad Institute Genomics Platform"/>
            <consortium name="The Broad Institute Genome Sequencing Center for Infectious Disease"/>
            <person name="Wu L."/>
            <person name="Ma J."/>
        </authorList>
    </citation>
    <scope>NUCLEOTIDE SEQUENCE [LARGE SCALE GENOMIC DNA]</scope>
    <source>
        <strain evidence="3">NBRC 110608</strain>
    </source>
</reference>
<dbReference type="EMBL" id="AP027735">
    <property type="protein sequence ID" value="BDZ56516.1"/>
    <property type="molecule type" value="Genomic_DNA"/>
</dbReference>
<feature type="compositionally biased region" description="Low complexity" evidence="1">
    <location>
        <begin position="1"/>
        <end position="15"/>
    </location>
</feature>
<evidence type="ECO:0000313" key="2">
    <source>
        <dbReference type="EMBL" id="BDZ56516.1"/>
    </source>
</evidence>
<sequence>MSTTSIASASPAAVSGRSDHGQALTSVSTGASSALAFSMREALIAAVSSGFSIGSPPPPPEQYDHWVTRSTSSNVSPGIERRISRGSAQMPLRLLSRHGSWYVIVRSTGTLGVSRPSRISSANSSTTSTTSMS</sequence>
<dbReference type="Proteomes" id="UP001321421">
    <property type="component" value="Chromosome"/>
</dbReference>
<accession>A0ABM8H6X6</accession>
<proteinExistence type="predicted"/>
<keyword evidence="3" id="KW-1185">Reference proteome</keyword>